<dbReference type="OrthoDB" id="540763at2759"/>
<dbReference type="InterPro" id="IPR032675">
    <property type="entry name" value="LRR_dom_sf"/>
</dbReference>
<evidence type="ECO:0000256" key="1">
    <source>
        <dbReference type="ARBA" id="ARBA00004430"/>
    </source>
</evidence>
<dbReference type="PROSITE" id="PS50297">
    <property type="entry name" value="ANK_REP_REGION"/>
    <property type="match status" value="2"/>
</dbReference>
<comment type="subcellular location">
    <subcellularLocation>
        <location evidence="1">Cytoplasm</location>
        <location evidence="1">Cytoskeleton</location>
        <location evidence="1">Cilium axoneme</location>
    </subcellularLocation>
</comment>
<dbReference type="SUPFAM" id="SSF52540">
    <property type="entry name" value="P-loop containing nucleoside triphosphate hydrolases"/>
    <property type="match status" value="1"/>
</dbReference>
<dbReference type="InterPro" id="IPR036770">
    <property type="entry name" value="Ankyrin_rpt-contain_sf"/>
</dbReference>
<dbReference type="InterPro" id="IPR042197">
    <property type="entry name" value="Apaf_helical"/>
</dbReference>
<evidence type="ECO:0000313" key="7">
    <source>
        <dbReference type="Proteomes" id="UP000708148"/>
    </source>
</evidence>
<comment type="caution">
    <text evidence="6">The sequence shown here is derived from an EMBL/GenBank/DDBJ whole genome shotgun (WGS) entry which is preliminary data.</text>
</comment>
<dbReference type="InterPro" id="IPR002110">
    <property type="entry name" value="Ankyrin_rpt"/>
</dbReference>
<dbReference type="PANTHER" id="PTHR36766:SF30">
    <property type="entry name" value="TIR-NBS TYPE DISEASE RESISTANCE PROTEIN-RELATED"/>
    <property type="match status" value="1"/>
</dbReference>
<dbReference type="InterPro" id="IPR055414">
    <property type="entry name" value="LRR_R13L4/SHOC2-like"/>
</dbReference>
<dbReference type="GO" id="GO:0005930">
    <property type="term" value="C:axoneme"/>
    <property type="evidence" value="ECO:0007669"/>
    <property type="project" value="UniProtKB-SubCell"/>
</dbReference>
<evidence type="ECO:0000259" key="4">
    <source>
        <dbReference type="Pfam" id="PF00931"/>
    </source>
</evidence>
<reference evidence="6" key="1">
    <citation type="submission" date="2020-12" db="EMBL/GenBank/DDBJ databases">
        <authorList>
            <person name="Iha C."/>
        </authorList>
    </citation>
    <scope>NUCLEOTIDE SEQUENCE</scope>
</reference>
<evidence type="ECO:0008006" key="8">
    <source>
        <dbReference type="Google" id="ProtNLM"/>
    </source>
</evidence>
<dbReference type="InterPro" id="IPR027417">
    <property type="entry name" value="P-loop_NTPase"/>
</dbReference>
<evidence type="ECO:0000256" key="2">
    <source>
        <dbReference type="ARBA" id="ARBA00022737"/>
    </source>
</evidence>
<keyword evidence="3" id="KW-0040">ANK repeat</keyword>
<feature type="domain" description="Disease resistance R13L4/SHOC-2-like LRR" evidence="5">
    <location>
        <begin position="355"/>
        <end position="436"/>
    </location>
</feature>
<sequence>MFPSEPLPESIDPNKARERLSAHLAHLEHRVLLVLDDIWKFGDLRDLVALGEHAHSTIMFTTRNAKIAKRANFEQHFVGLLDENLAMQLFCKWAFHADEVPADKANFARCAWEMATECGGLPLALTVIGSLASGYSMIEEWKSGLRKLRNSGSLSDDHEEQLMARLRHSYEDLDDDLKSFFLCLVGFPEDYHVKVSDLVEHWTALKYGVFEDGGHYIEDINEGLIDCCAMFGELVDRSLIIVDQSGLCGYQRREEDIAMSFIGFQDSAVESMSCYMHDSVRDMGRQVMSQLDPGERDRLVCPKVQLLRGKASSVTELWACSDPSVTWPDGIQLPALASLVAREAGLTSLPQCVIDCSQLRVLDVGFTDMAALPDDISTLQSLQLLRIDGCSKISALPAGISALHRLVMLSARLCKSLGSLPSGIGALSTLSCLYLVGCGFGSIPRSIGNLQNLGKLDLSFCTNLRELPLTLGSLSHLECLNLAGCKNIKSLPDFSGLSCLRSLNVSGMEGITELPASLTSLGMLTLLDAQGCQKLKSFPEGSKQWPRLKVLQLQGCNELDGLPHMSGHLQKVSSLGLPLITEEELWCRFKDDALTDEQFERQLQAPVEICGRKLYLQCGSVNGSLRDWIWQHQERVEWMPREQYLYMTMKGSGRTIPQMKALMGVKLLEGESVDAVDKNGRTPLHNAAENKDVESLLKLIRAGANLDARDEFGRTPLHYAAVAGAVEAVTALLRAGAGVDAKDKVSM</sequence>
<dbReference type="Pfam" id="PF12796">
    <property type="entry name" value="Ank_2"/>
    <property type="match status" value="1"/>
</dbReference>
<dbReference type="Gene3D" id="1.10.8.430">
    <property type="entry name" value="Helical domain of apoptotic protease-activating factors"/>
    <property type="match status" value="1"/>
</dbReference>
<dbReference type="Pfam" id="PF00931">
    <property type="entry name" value="NB-ARC"/>
    <property type="match status" value="1"/>
</dbReference>
<gene>
    <name evidence="6" type="ORF">OSTQU699_LOCUS10211</name>
</gene>
<dbReference type="SMART" id="SM00248">
    <property type="entry name" value="ANK"/>
    <property type="match status" value="2"/>
</dbReference>
<evidence type="ECO:0000259" key="5">
    <source>
        <dbReference type="Pfam" id="PF23598"/>
    </source>
</evidence>
<dbReference type="Gene3D" id="3.80.10.10">
    <property type="entry name" value="Ribonuclease Inhibitor"/>
    <property type="match status" value="1"/>
</dbReference>
<evidence type="ECO:0000256" key="3">
    <source>
        <dbReference type="PROSITE-ProRule" id="PRU00023"/>
    </source>
</evidence>
<feature type="repeat" description="ANK" evidence="3">
    <location>
        <begin position="712"/>
        <end position="744"/>
    </location>
</feature>
<dbReference type="AlphaFoldDB" id="A0A8S1JCR5"/>
<keyword evidence="7" id="KW-1185">Reference proteome</keyword>
<organism evidence="6 7">
    <name type="scientific">Ostreobium quekettii</name>
    <dbReference type="NCBI Taxonomy" id="121088"/>
    <lineage>
        <taxon>Eukaryota</taxon>
        <taxon>Viridiplantae</taxon>
        <taxon>Chlorophyta</taxon>
        <taxon>core chlorophytes</taxon>
        <taxon>Ulvophyceae</taxon>
        <taxon>TCBD clade</taxon>
        <taxon>Bryopsidales</taxon>
        <taxon>Ostreobineae</taxon>
        <taxon>Ostreobiaceae</taxon>
        <taxon>Ostreobium</taxon>
    </lineage>
</organism>
<dbReference type="PANTHER" id="PTHR36766">
    <property type="entry name" value="PLANT BROAD-SPECTRUM MILDEW RESISTANCE PROTEIN RPW8"/>
    <property type="match status" value="1"/>
</dbReference>
<dbReference type="GO" id="GO:0043531">
    <property type="term" value="F:ADP binding"/>
    <property type="evidence" value="ECO:0007669"/>
    <property type="project" value="InterPro"/>
</dbReference>
<dbReference type="PRINTS" id="PR00364">
    <property type="entry name" value="DISEASERSIST"/>
</dbReference>
<name>A0A8S1JCR5_9CHLO</name>
<feature type="repeat" description="ANK" evidence="3">
    <location>
        <begin position="679"/>
        <end position="711"/>
    </location>
</feature>
<proteinExistence type="predicted"/>
<dbReference type="InterPro" id="IPR002182">
    <property type="entry name" value="NB-ARC"/>
</dbReference>
<protein>
    <recommendedName>
        <fullName evidence="8">NB-ARC domain-containing protein</fullName>
    </recommendedName>
</protein>
<dbReference type="EMBL" id="CAJHUC010002963">
    <property type="protein sequence ID" value="CAD7704856.1"/>
    <property type="molecule type" value="Genomic_DNA"/>
</dbReference>
<accession>A0A8S1JCR5</accession>
<dbReference type="Gene3D" id="3.40.50.300">
    <property type="entry name" value="P-loop containing nucleotide triphosphate hydrolases"/>
    <property type="match status" value="1"/>
</dbReference>
<dbReference type="SUPFAM" id="SSF48403">
    <property type="entry name" value="Ankyrin repeat"/>
    <property type="match status" value="1"/>
</dbReference>
<dbReference type="PROSITE" id="PS50088">
    <property type="entry name" value="ANK_REPEAT"/>
    <property type="match status" value="2"/>
</dbReference>
<feature type="domain" description="NB-ARC" evidence="4">
    <location>
        <begin position="27"/>
        <end position="98"/>
    </location>
</feature>
<keyword evidence="2" id="KW-0677">Repeat</keyword>
<dbReference type="Gene3D" id="1.10.10.10">
    <property type="entry name" value="Winged helix-like DNA-binding domain superfamily/Winged helix DNA-binding domain"/>
    <property type="match status" value="1"/>
</dbReference>
<dbReference type="Proteomes" id="UP000708148">
    <property type="component" value="Unassembled WGS sequence"/>
</dbReference>
<dbReference type="Gene3D" id="1.25.40.20">
    <property type="entry name" value="Ankyrin repeat-containing domain"/>
    <property type="match status" value="2"/>
</dbReference>
<dbReference type="InterPro" id="IPR036388">
    <property type="entry name" value="WH-like_DNA-bd_sf"/>
</dbReference>
<dbReference type="SUPFAM" id="SSF52058">
    <property type="entry name" value="L domain-like"/>
    <property type="match status" value="1"/>
</dbReference>
<evidence type="ECO:0000313" key="6">
    <source>
        <dbReference type="EMBL" id="CAD7704856.1"/>
    </source>
</evidence>
<dbReference type="GO" id="GO:0006952">
    <property type="term" value="P:defense response"/>
    <property type="evidence" value="ECO:0007669"/>
    <property type="project" value="UniProtKB-KW"/>
</dbReference>
<dbReference type="Pfam" id="PF23598">
    <property type="entry name" value="LRR_14"/>
    <property type="match status" value="1"/>
</dbReference>